<dbReference type="Pfam" id="PF02706">
    <property type="entry name" value="Wzz"/>
    <property type="match status" value="1"/>
</dbReference>
<dbReference type="SUPFAM" id="SSF52540">
    <property type="entry name" value="P-loop containing nucleoside triphosphate hydrolases"/>
    <property type="match status" value="1"/>
</dbReference>
<feature type="transmembrane region" description="Helical" evidence="7">
    <location>
        <begin position="434"/>
        <end position="459"/>
    </location>
</feature>
<evidence type="ECO:0000259" key="8">
    <source>
        <dbReference type="Pfam" id="PF02706"/>
    </source>
</evidence>
<keyword evidence="3 7" id="KW-0812">Transmembrane</keyword>
<dbReference type="InterPro" id="IPR003856">
    <property type="entry name" value="LPS_length_determ_N"/>
</dbReference>
<evidence type="ECO:0000313" key="10">
    <source>
        <dbReference type="Proteomes" id="UP000320653"/>
    </source>
</evidence>
<dbReference type="AlphaFoldDB" id="A0A561R256"/>
<evidence type="ECO:0000256" key="1">
    <source>
        <dbReference type="ARBA" id="ARBA00004651"/>
    </source>
</evidence>
<dbReference type="Gene3D" id="3.40.50.300">
    <property type="entry name" value="P-loop containing nucleotide triphosphate hydrolases"/>
    <property type="match status" value="1"/>
</dbReference>
<evidence type="ECO:0000313" key="9">
    <source>
        <dbReference type="EMBL" id="TWF56694.1"/>
    </source>
</evidence>
<feature type="domain" description="Polysaccharide chain length determinant N-terminal" evidence="8">
    <location>
        <begin position="12"/>
        <end position="105"/>
    </location>
</feature>
<keyword evidence="4 7" id="KW-1133">Transmembrane helix</keyword>
<dbReference type="GO" id="GO:0005886">
    <property type="term" value="C:plasma membrane"/>
    <property type="evidence" value="ECO:0007669"/>
    <property type="project" value="UniProtKB-SubCell"/>
</dbReference>
<keyword evidence="10" id="KW-1185">Reference proteome</keyword>
<evidence type="ECO:0000256" key="2">
    <source>
        <dbReference type="ARBA" id="ARBA00022475"/>
    </source>
</evidence>
<name>A0A561R256_9HYPH</name>
<organism evidence="9 10">
    <name type="scientific">Neorhizobium alkalisoli</name>
    <dbReference type="NCBI Taxonomy" id="528178"/>
    <lineage>
        <taxon>Bacteria</taxon>
        <taxon>Pseudomonadati</taxon>
        <taxon>Pseudomonadota</taxon>
        <taxon>Alphaproteobacteria</taxon>
        <taxon>Hyphomicrobiales</taxon>
        <taxon>Rhizobiaceae</taxon>
        <taxon>Rhizobium/Agrobacterium group</taxon>
        <taxon>Neorhizobium</taxon>
    </lineage>
</organism>
<comment type="caution">
    <text evidence="9">The sequence shown here is derived from an EMBL/GenBank/DDBJ whole genome shotgun (WGS) entry which is preliminary data.</text>
</comment>
<sequence>MSSVNSGHQDVDIDLRQVIAAVWARKTRVLTVTIVAAAVALVACSLIKPSYKGETRLLIESRSTNLAAAGDGALAANDPVLDSLNITSQAQLLQSTDLIKRVAREMKLAQIKEFDPKAQSFLPDPLVMIGLKQDPMKLDPEDRVIQEFRQKLQVYAVENSRVIAIEFSSHDPKLASDIPNKMAAIYLELQSGAKLDNHSETAKWLEPEIASLTEKVKDAETKVADYRSSNGLFQTTENNTFSTKQLNDISTELARVRTDRANAEARAENVRAAVKAGRAPDTLTDVVSSQVIQRLKEAEANLQAQINDLSTSLLEGHPRLKGLRAQLTGIRQQIDSETKKILGSLDNEAEVSRLRERQLTQQLNSLKADSAKSGEEEVGLRALEREAAAQRQLLETYLARYRAATSRLEANSSPADARIVSAAVEPSEPYFPKIIPIVIVVTLATLIVNCLIIIVVELFSGRALRPLNGPRDEDRVAVPVAPTAAPAPAVARIALARKPADAAPVTAAEAEPLAVHQMQAEAGQFIRHERTVTEKVVLDKKSAEHPTVEHVSIEQLSAEQSEMRSEAADPAIETVAESEDQSFSIASVARYLQRRDVPIAIVVSPDGDVGSTATVMLAREISEQGRTVALVDMTGSACPTRLMAQDMKLPGITDLLCGEAAFGEAIHRDRLSDAHIVPHGASDAEKAMRGVERLPMIVDALADAYDLVIVECGPAEIESLSRLTRNEAAEVVLSVPEFKDEELANLVLAFEDAGYQNLLIMSGEGDRSSPLSGGRRAA</sequence>
<feature type="transmembrane region" description="Helical" evidence="7">
    <location>
        <begin position="29"/>
        <end position="51"/>
    </location>
</feature>
<keyword evidence="5 7" id="KW-0472">Membrane</keyword>
<dbReference type="PANTHER" id="PTHR32309">
    <property type="entry name" value="TYROSINE-PROTEIN KINASE"/>
    <property type="match status" value="1"/>
</dbReference>
<reference evidence="9 10" key="1">
    <citation type="submission" date="2019-06" db="EMBL/GenBank/DDBJ databases">
        <title>Sorghum-associated microbial communities from plants grown in Nebraska, USA.</title>
        <authorList>
            <person name="Schachtman D."/>
        </authorList>
    </citation>
    <scope>NUCLEOTIDE SEQUENCE [LARGE SCALE GENOMIC DNA]</scope>
    <source>
        <strain evidence="9 10">1225</strain>
    </source>
</reference>
<dbReference type="EMBL" id="VIWP01000002">
    <property type="protein sequence ID" value="TWF56694.1"/>
    <property type="molecule type" value="Genomic_DNA"/>
</dbReference>
<evidence type="ECO:0000256" key="5">
    <source>
        <dbReference type="ARBA" id="ARBA00023136"/>
    </source>
</evidence>
<dbReference type="InterPro" id="IPR027417">
    <property type="entry name" value="P-loop_NTPase"/>
</dbReference>
<keyword evidence="6" id="KW-0175">Coiled coil</keyword>
<evidence type="ECO:0000256" key="4">
    <source>
        <dbReference type="ARBA" id="ARBA00022989"/>
    </source>
</evidence>
<feature type="coiled-coil region" evidence="6">
    <location>
        <begin position="209"/>
        <end position="340"/>
    </location>
</feature>
<comment type="subcellular location">
    <subcellularLocation>
        <location evidence="1">Cell membrane</location>
        <topology evidence="1">Multi-pass membrane protein</topology>
    </subcellularLocation>
</comment>
<dbReference type="GO" id="GO:0004713">
    <property type="term" value="F:protein tyrosine kinase activity"/>
    <property type="evidence" value="ECO:0007669"/>
    <property type="project" value="TreeGrafter"/>
</dbReference>
<dbReference type="PANTHER" id="PTHR32309:SF13">
    <property type="entry name" value="FERRIC ENTEROBACTIN TRANSPORT PROTEIN FEPE"/>
    <property type="match status" value="1"/>
</dbReference>
<protein>
    <submittedName>
        <fullName evidence="9">Exopolysaccharide transport family protein</fullName>
    </submittedName>
</protein>
<keyword evidence="2" id="KW-1003">Cell membrane</keyword>
<dbReference type="InterPro" id="IPR050445">
    <property type="entry name" value="Bact_polysacc_biosynth/exp"/>
</dbReference>
<proteinExistence type="predicted"/>
<dbReference type="OrthoDB" id="7786248at2"/>
<evidence type="ECO:0000256" key="7">
    <source>
        <dbReference type="SAM" id="Phobius"/>
    </source>
</evidence>
<evidence type="ECO:0000256" key="6">
    <source>
        <dbReference type="SAM" id="Coils"/>
    </source>
</evidence>
<accession>A0A561R256</accession>
<dbReference type="Proteomes" id="UP000320653">
    <property type="component" value="Unassembled WGS sequence"/>
</dbReference>
<dbReference type="RefSeq" id="WP_145634479.1">
    <property type="nucleotide sequence ID" value="NZ_VIWP01000002.1"/>
</dbReference>
<evidence type="ECO:0000256" key="3">
    <source>
        <dbReference type="ARBA" id="ARBA00022692"/>
    </source>
</evidence>
<gene>
    <name evidence="9" type="ORF">FHW37_102332</name>
</gene>